<gene>
    <name evidence="3" type="ORF">ENF32_01160</name>
</gene>
<dbReference type="GO" id="GO:0000160">
    <property type="term" value="P:phosphorelay signal transduction system"/>
    <property type="evidence" value="ECO:0007669"/>
    <property type="project" value="InterPro"/>
</dbReference>
<feature type="non-terminal residue" evidence="3">
    <location>
        <position position="1"/>
    </location>
</feature>
<dbReference type="Pfam" id="PF00072">
    <property type="entry name" value="Response_reg"/>
    <property type="match status" value="1"/>
</dbReference>
<accession>A0A7C0U5Q5</accession>
<comment type="caution">
    <text evidence="3">The sequence shown here is derived from an EMBL/GenBank/DDBJ whole genome shotgun (WGS) entry which is preliminary data.</text>
</comment>
<dbReference type="PROSITE" id="PS50110">
    <property type="entry name" value="RESPONSE_REGULATORY"/>
    <property type="match status" value="1"/>
</dbReference>
<dbReference type="InterPro" id="IPR011006">
    <property type="entry name" value="CheY-like_superfamily"/>
</dbReference>
<keyword evidence="1" id="KW-0597">Phosphoprotein</keyword>
<reference evidence="3" key="1">
    <citation type="journal article" date="2020" name="mSystems">
        <title>Genome- and Community-Level Interaction Insights into Carbon Utilization and Element Cycling Functions of Hydrothermarchaeota in Hydrothermal Sediment.</title>
        <authorList>
            <person name="Zhou Z."/>
            <person name="Liu Y."/>
            <person name="Xu W."/>
            <person name="Pan J."/>
            <person name="Luo Z.H."/>
            <person name="Li M."/>
        </authorList>
    </citation>
    <scope>NUCLEOTIDE SEQUENCE [LARGE SCALE GENOMIC DNA]</scope>
    <source>
        <strain evidence="3">HyVt-115</strain>
    </source>
</reference>
<sequence>DLILPGLGGKEVSYRIKEVSPQTRILFISGYSPGSLHPKYRPEGETAFLQKPFTPRELLNKVGELMK</sequence>
<dbReference type="InterPro" id="IPR001789">
    <property type="entry name" value="Sig_transdc_resp-reg_receiver"/>
</dbReference>
<dbReference type="AlphaFoldDB" id="A0A7C0U5Q5"/>
<dbReference type="Proteomes" id="UP000885690">
    <property type="component" value="Unassembled WGS sequence"/>
</dbReference>
<evidence type="ECO:0000256" key="1">
    <source>
        <dbReference type="PROSITE-ProRule" id="PRU00169"/>
    </source>
</evidence>
<organism evidence="3">
    <name type="scientific">Thermosulfidibacter takaii</name>
    <dbReference type="NCBI Taxonomy" id="412593"/>
    <lineage>
        <taxon>Bacteria</taxon>
        <taxon>Pseudomonadati</taxon>
        <taxon>Thermosulfidibacterota</taxon>
        <taxon>Thermosulfidibacteria</taxon>
        <taxon>Thermosulfidibacterales</taxon>
        <taxon>Thermosulfidibacteraceae</taxon>
    </lineage>
</organism>
<dbReference type="Gene3D" id="3.40.50.2300">
    <property type="match status" value="1"/>
</dbReference>
<feature type="modified residue" description="4-aspartylphosphate" evidence="1">
    <location>
        <position position="1"/>
    </location>
</feature>
<feature type="domain" description="Response regulatory" evidence="2">
    <location>
        <begin position="1"/>
        <end position="66"/>
    </location>
</feature>
<protein>
    <submittedName>
        <fullName evidence="3">Response regulator</fullName>
    </submittedName>
</protein>
<proteinExistence type="predicted"/>
<dbReference type="SUPFAM" id="SSF52172">
    <property type="entry name" value="CheY-like"/>
    <property type="match status" value="1"/>
</dbReference>
<name>A0A7C0U5Q5_9BACT</name>
<evidence type="ECO:0000259" key="2">
    <source>
        <dbReference type="PROSITE" id="PS50110"/>
    </source>
</evidence>
<dbReference type="EMBL" id="DQWS01000046">
    <property type="protein sequence ID" value="HDD52662.1"/>
    <property type="molecule type" value="Genomic_DNA"/>
</dbReference>
<evidence type="ECO:0000313" key="3">
    <source>
        <dbReference type="EMBL" id="HDD52662.1"/>
    </source>
</evidence>